<dbReference type="InterPro" id="IPR012354">
    <property type="entry name" value="Esterase_lipase"/>
</dbReference>
<evidence type="ECO:0000256" key="1">
    <source>
        <dbReference type="ARBA" id="ARBA00022801"/>
    </source>
</evidence>
<dbReference type="EMBL" id="CP094929">
    <property type="protein sequence ID" value="UOM51788.1"/>
    <property type="molecule type" value="Genomic_DNA"/>
</dbReference>
<evidence type="ECO:0000313" key="3">
    <source>
        <dbReference type="EMBL" id="UOM51788.1"/>
    </source>
</evidence>
<evidence type="ECO:0000259" key="2">
    <source>
        <dbReference type="Pfam" id="PF12146"/>
    </source>
</evidence>
<dbReference type="Gene3D" id="3.40.50.1820">
    <property type="entry name" value="alpha/beta hydrolase"/>
    <property type="match status" value="1"/>
</dbReference>
<keyword evidence="1 3" id="KW-0378">Hydrolase</keyword>
<dbReference type="InterPro" id="IPR000073">
    <property type="entry name" value="AB_hydrolase_1"/>
</dbReference>
<dbReference type="RefSeq" id="WP_244773504.1">
    <property type="nucleotide sequence ID" value="NZ_CP094929.1"/>
</dbReference>
<dbReference type="GO" id="GO:0016787">
    <property type="term" value="F:hydrolase activity"/>
    <property type="evidence" value="ECO:0007669"/>
    <property type="project" value="UniProtKB-KW"/>
</dbReference>
<organism evidence="3 4">
    <name type="scientific">Sphaerochaeta associata</name>
    <dbReference type="NCBI Taxonomy" id="1129264"/>
    <lineage>
        <taxon>Bacteria</taxon>
        <taxon>Pseudomonadati</taxon>
        <taxon>Spirochaetota</taxon>
        <taxon>Spirochaetia</taxon>
        <taxon>Spirochaetales</taxon>
        <taxon>Sphaerochaetaceae</taxon>
        <taxon>Sphaerochaeta</taxon>
    </lineage>
</organism>
<dbReference type="Proteomes" id="UP000829708">
    <property type="component" value="Chromosome"/>
</dbReference>
<dbReference type="PANTHER" id="PTHR43798">
    <property type="entry name" value="MONOACYLGLYCEROL LIPASE"/>
    <property type="match status" value="1"/>
</dbReference>
<name>A0ABY4DBZ3_9SPIR</name>
<accession>A0ABY4DBZ3</accession>
<dbReference type="SUPFAM" id="SSF53474">
    <property type="entry name" value="alpha/beta-Hydrolases"/>
    <property type="match status" value="1"/>
</dbReference>
<dbReference type="InterPro" id="IPR029058">
    <property type="entry name" value="AB_hydrolase_fold"/>
</dbReference>
<dbReference type="InterPro" id="IPR022742">
    <property type="entry name" value="Hydrolase_4"/>
</dbReference>
<proteinExistence type="predicted"/>
<sequence length="299" mass="34041">MLFVLWNTTLIGYKDKQTHMLATDESKVFSEQAKSITYTQGSNTAILLVHGFPSTPAMYSYSAKRLFDAGFDVYAPLMPGFGTDPKDLENTTFTQWFGYLSRCYEDLRARYDTLYVLGTSMGGMMTLKLGELYCNTDKEPDKLVTIAAPVVYNSMKEWIFTDWRQYFARTVALFVPSFNAHVIDGNGKGEDGSEVWYGYGGTFVRPGLSLVHAMRQVRKKLGTITCPLFSIHDVNDRIIPFKNLKIIEREQKSREFRSLETKMGNFNHGRHSLLSYHSIQASLTDSILEFLQDKEKANA</sequence>
<reference evidence="4" key="1">
    <citation type="journal article" date="2024" name="J Bioinform Genom">
        <title>Complete genome sequence of the type strain bacterium Sphaerochaeta associata GLS2t (VKM B-2742)t.</title>
        <authorList>
            <person name="Troshina O.Y."/>
            <person name="Tepeeva A.N."/>
            <person name="Arzamasceva V.O."/>
            <person name="Whitman W.B."/>
            <person name="Varghese N."/>
            <person name="Shapiro N."/>
            <person name="Woyke T."/>
            <person name="Kripides N.C."/>
            <person name="Vasilenko O.V."/>
        </authorList>
    </citation>
    <scope>NUCLEOTIDE SEQUENCE [LARGE SCALE GENOMIC DNA]</scope>
    <source>
        <strain evidence="4">GLS2T</strain>
    </source>
</reference>
<gene>
    <name evidence="3" type="ORF">MUG09_03215</name>
</gene>
<dbReference type="PRINTS" id="PR00111">
    <property type="entry name" value="ABHYDROLASE"/>
</dbReference>
<dbReference type="PIRSF" id="PIRSF017388">
    <property type="entry name" value="Esterase_lipase"/>
    <property type="match status" value="1"/>
</dbReference>
<dbReference type="PANTHER" id="PTHR43798:SF31">
    <property type="entry name" value="AB HYDROLASE SUPERFAMILY PROTEIN YCLE"/>
    <property type="match status" value="1"/>
</dbReference>
<evidence type="ECO:0000313" key="4">
    <source>
        <dbReference type="Proteomes" id="UP000829708"/>
    </source>
</evidence>
<keyword evidence="4" id="KW-1185">Reference proteome</keyword>
<protein>
    <submittedName>
        <fullName evidence="3">Alpha/beta fold hydrolase</fullName>
    </submittedName>
</protein>
<dbReference type="InterPro" id="IPR050266">
    <property type="entry name" value="AB_hydrolase_sf"/>
</dbReference>
<dbReference type="Pfam" id="PF12146">
    <property type="entry name" value="Hydrolase_4"/>
    <property type="match status" value="1"/>
</dbReference>
<feature type="domain" description="Serine aminopeptidase S33" evidence="2">
    <location>
        <begin position="44"/>
        <end position="273"/>
    </location>
</feature>